<dbReference type="GO" id="GO:0009793">
    <property type="term" value="P:embryo development ending in seed dormancy"/>
    <property type="evidence" value="ECO:0007669"/>
    <property type="project" value="EnsemblPlants"/>
</dbReference>
<dbReference type="GO" id="GO:0005886">
    <property type="term" value="C:plasma membrane"/>
    <property type="evidence" value="ECO:0007669"/>
    <property type="project" value="EnsemblPlants"/>
</dbReference>
<dbReference type="KEGG" id="nau:109214076"/>
<feature type="transmembrane region" description="Helical" evidence="1">
    <location>
        <begin position="464"/>
        <end position="483"/>
    </location>
</feature>
<dbReference type="STRING" id="49451.A0A1J6KB93"/>
<dbReference type="OrthoDB" id="377549at2759"/>
<feature type="transmembrane region" description="Helical" evidence="1">
    <location>
        <begin position="434"/>
        <end position="452"/>
    </location>
</feature>
<organism evidence="3 4">
    <name type="scientific">Nicotiana attenuata</name>
    <name type="common">Coyote tobacco</name>
    <dbReference type="NCBI Taxonomy" id="49451"/>
    <lineage>
        <taxon>Eukaryota</taxon>
        <taxon>Viridiplantae</taxon>
        <taxon>Streptophyta</taxon>
        <taxon>Embryophyta</taxon>
        <taxon>Tracheophyta</taxon>
        <taxon>Spermatophyta</taxon>
        <taxon>Magnoliopsida</taxon>
        <taxon>eudicotyledons</taxon>
        <taxon>Gunneridae</taxon>
        <taxon>Pentapetalae</taxon>
        <taxon>asterids</taxon>
        <taxon>lamiids</taxon>
        <taxon>Solanales</taxon>
        <taxon>Solanaceae</taxon>
        <taxon>Nicotianoideae</taxon>
        <taxon>Nicotianeae</taxon>
        <taxon>Nicotiana</taxon>
    </lineage>
</organism>
<dbReference type="SMR" id="A0A1J6KB93"/>
<dbReference type="PANTHER" id="PTHR33538:SF2">
    <property type="entry name" value="PROTEIN GAMETE EXPRESSED 1"/>
    <property type="match status" value="1"/>
</dbReference>
<sequence length="608" mass="69638">MGRLHIQKWLLVLLVLLSQSSSSQGWFFSSTTNSKNDNKQENSKYSSKSRMVKLVSEFSMEVYKNEKGLKLIENAKQKMLVPDSCWQRAYQSVFAVCSKALPDEELRSRLSWNLCDCFQQHTGRSPLPYCDAKSPMTNCLKKIDTDVLKIYLEFLLEIGAICHQLQMDAWKFSIESLVNNLQISAEFAEEKLENMLQVGELLLQNSKNVQESLASIDVRTQQVVETSKNIEDSVNSVSRQSEAILEQSKGIAASQLELSEGQAIMKETLQENMAMVHESYSNLDHGINRLVNGTEEIENKIVKVGDEMTSRMEKLQTKADDIGNIAGQALDKQKQLLDGQSEAINGLELLTKTQSQAMEESRGTLQQLAQFGHEQQEELLKRQKQLQQTHDHLVEKSKTILAAQETFESKQASMFLAIDKLFALHNAMLLESRLIKAFLLYSLSIFLIYMFTSTKQTYNVRPRLYIGLCLTFLIEVAILRYGTSEIDDQAWTVSIVRSLFVLLASCQLLYSIWTYRDYEVLNHQMLLTLVEKVNGIQKQKKYLSYEMENEDSDSDVDWCSWIEAELPEDVDKLKDPDFVYPEEVAENSVGNMSITRRYNLRNHHLLTN</sequence>
<dbReference type="GO" id="GO:0042802">
    <property type="term" value="F:identical protein binding"/>
    <property type="evidence" value="ECO:0007669"/>
    <property type="project" value="EnsemblPlants"/>
</dbReference>
<proteinExistence type="predicted"/>
<feature type="chain" id="PRO_5013221714" evidence="2">
    <location>
        <begin position="26"/>
        <end position="608"/>
    </location>
</feature>
<gene>
    <name evidence="3" type="primary">GEX1</name>
    <name evidence="3" type="ORF">A4A49_22249</name>
</gene>
<keyword evidence="2" id="KW-0732">Signal</keyword>
<dbReference type="PANTHER" id="PTHR33538">
    <property type="entry name" value="PROTEIN GAMETE EXPRESSED 1"/>
    <property type="match status" value="1"/>
</dbReference>
<dbReference type="GO" id="GO:0009555">
    <property type="term" value="P:pollen development"/>
    <property type="evidence" value="ECO:0007669"/>
    <property type="project" value="EnsemblPlants"/>
</dbReference>
<reference evidence="3" key="1">
    <citation type="submission" date="2016-11" db="EMBL/GenBank/DDBJ databases">
        <title>The genome of Nicotiana attenuata.</title>
        <authorList>
            <person name="Xu S."/>
            <person name="Brockmoeller T."/>
            <person name="Gaquerel E."/>
            <person name="Navarro A."/>
            <person name="Kuhl H."/>
            <person name="Gase K."/>
            <person name="Ling Z."/>
            <person name="Zhou W."/>
            <person name="Kreitzer C."/>
            <person name="Stanke M."/>
            <person name="Tang H."/>
            <person name="Lyons E."/>
            <person name="Pandey P."/>
            <person name="Pandey S.P."/>
            <person name="Timmermann B."/>
            <person name="Baldwin I.T."/>
        </authorList>
    </citation>
    <scope>NUCLEOTIDE SEQUENCE [LARGE SCALE GENOMIC DNA]</scope>
    <source>
        <strain evidence="3">UT</strain>
    </source>
</reference>
<dbReference type="InterPro" id="IPR040346">
    <property type="entry name" value="GEX1/Brambleberry"/>
</dbReference>
<protein>
    <submittedName>
        <fullName evidence="3">Protein gamete expressed 1</fullName>
    </submittedName>
</protein>
<dbReference type="OMA" id="WIINMAR"/>
<dbReference type="EMBL" id="MJEQ01002445">
    <property type="protein sequence ID" value="OIT27341.1"/>
    <property type="molecule type" value="Genomic_DNA"/>
</dbReference>
<accession>A0A1J6KB93</accession>
<evidence type="ECO:0000256" key="2">
    <source>
        <dbReference type="SAM" id="SignalP"/>
    </source>
</evidence>
<dbReference type="Gramene" id="OIT27341">
    <property type="protein sequence ID" value="OIT27341"/>
    <property type="gene ID" value="A4A49_22249"/>
</dbReference>
<keyword evidence="1" id="KW-0472">Membrane</keyword>
<comment type="caution">
    <text evidence="3">The sequence shown here is derived from an EMBL/GenBank/DDBJ whole genome shotgun (WGS) entry which is preliminary data.</text>
</comment>
<evidence type="ECO:0000313" key="3">
    <source>
        <dbReference type="EMBL" id="OIT27341.1"/>
    </source>
</evidence>
<name>A0A1J6KB93_NICAT</name>
<dbReference type="Proteomes" id="UP000187609">
    <property type="component" value="Unassembled WGS sequence"/>
</dbReference>
<keyword evidence="1" id="KW-0812">Transmembrane</keyword>
<keyword evidence="1" id="KW-1133">Transmembrane helix</keyword>
<dbReference type="GeneID" id="109214076"/>
<dbReference type="GO" id="GO:0009553">
    <property type="term" value="P:embryo sac development"/>
    <property type="evidence" value="ECO:0007669"/>
    <property type="project" value="EnsemblPlants"/>
</dbReference>
<keyword evidence="4" id="KW-1185">Reference proteome</keyword>
<feature type="transmembrane region" description="Helical" evidence="1">
    <location>
        <begin position="495"/>
        <end position="515"/>
    </location>
</feature>
<evidence type="ECO:0000256" key="1">
    <source>
        <dbReference type="SAM" id="Phobius"/>
    </source>
</evidence>
<feature type="signal peptide" evidence="2">
    <location>
        <begin position="1"/>
        <end position="25"/>
    </location>
</feature>
<dbReference type="AlphaFoldDB" id="A0A1J6KB93"/>
<evidence type="ECO:0000313" key="4">
    <source>
        <dbReference type="Proteomes" id="UP000187609"/>
    </source>
</evidence>